<evidence type="ECO:0000256" key="9">
    <source>
        <dbReference type="ARBA" id="ARBA00022840"/>
    </source>
</evidence>
<reference evidence="17" key="1">
    <citation type="submission" date="2006-10" db="EMBL/GenBank/DDBJ databases">
        <authorList>
            <person name="Amadeo P."/>
            <person name="Zhao Q."/>
            <person name="Wortman J."/>
            <person name="Fraser-Liggett C."/>
            <person name="Carlton J."/>
        </authorList>
    </citation>
    <scope>NUCLEOTIDE SEQUENCE</scope>
    <source>
        <strain evidence="17">G3</strain>
    </source>
</reference>
<dbReference type="InParanoid" id="A2EY31"/>
<dbReference type="GO" id="GO:0005886">
    <property type="term" value="C:plasma membrane"/>
    <property type="evidence" value="ECO:0007669"/>
    <property type="project" value="UniProtKB-SubCell"/>
</dbReference>
<dbReference type="EC" id="2.7.10.1" evidence="2"/>
<evidence type="ECO:0000256" key="15">
    <source>
        <dbReference type="ARBA" id="ARBA00023180"/>
    </source>
</evidence>
<evidence type="ECO:0000256" key="1">
    <source>
        <dbReference type="ARBA" id="ARBA00004251"/>
    </source>
</evidence>
<keyword evidence="4" id="KW-0808">Transferase</keyword>
<evidence type="ECO:0000313" key="18">
    <source>
        <dbReference type="Proteomes" id="UP000001542"/>
    </source>
</evidence>
<keyword evidence="10" id="KW-1133">Transmembrane helix</keyword>
<dbReference type="KEGG" id="tva:4760280"/>
<keyword evidence="11" id="KW-0472">Membrane</keyword>
<comment type="subcellular location">
    <subcellularLocation>
        <location evidence="1">Cell membrane</location>
        <topology evidence="1">Single-pass type I membrane protein</topology>
    </subcellularLocation>
</comment>
<keyword evidence="5" id="KW-0812">Transmembrane</keyword>
<protein>
    <recommendedName>
        <fullName evidence="2">receptor protein-tyrosine kinase</fullName>
        <ecNumber evidence="2">2.7.10.1</ecNumber>
    </recommendedName>
</protein>
<dbReference type="VEuPathDB" id="TrichDB:TVAG_044590"/>
<dbReference type="SMR" id="A2EY31"/>
<dbReference type="RefSeq" id="XP_001330681.1">
    <property type="nucleotide sequence ID" value="XM_001330645.1"/>
</dbReference>
<dbReference type="VEuPathDB" id="TrichDB:TVAGG3_0300720"/>
<keyword evidence="13" id="KW-1015">Disulfide bond</keyword>
<dbReference type="AlphaFoldDB" id="A2EY31"/>
<evidence type="ECO:0000256" key="13">
    <source>
        <dbReference type="ARBA" id="ARBA00023157"/>
    </source>
</evidence>
<evidence type="ECO:0000256" key="7">
    <source>
        <dbReference type="ARBA" id="ARBA00022741"/>
    </source>
</evidence>
<dbReference type="Pfam" id="PF12810">
    <property type="entry name" value="ALK_LTK_GRD"/>
    <property type="match status" value="1"/>
</dbReference>
<keyword evidence="7" id="KW-0547">Nucleotide-binding</keyword>
<evidence type="ECO:0000256" key="11">
    <source>
        <dbReference type="ARBA" id="ARBA00023136"/>
    </source>
</evidence>
<dbReference type="Proteomes" id="UP000001542">
    <property type="component" value="Unassembled WGS sequence"/>
</dbReference>
<accession>A2EY31</accession>
<evidence type="ECO:0000259" key="16">
    <source>
        <dbReference type="Pfam" id="PF12810"/>
    </source>
</evidence>
<name>A2EY31_TRIV3</name>
<sequence>MPERISVSLYEKNRGQRNVEENSDNYKILRYPCSSSIQTCTPYVVSLSRGTYQLELFGASGGFPNNDPKLGGHGSYTKGNLVVDHDMKLYVYLGQQGKLNGPRTFNGGGRGSANAGSGGGSSDIRLIADQWDNFESLKSRIMVAAGGVGGHLHAYFYTGTHGGNLTGVDGILTSDPSCNPIGPLKQAYGATRNRGGIGGIGESASGKDGKFGTAGDPVPSDYTSGGSGGYFGGAGSSISRCHVGIGSSGSSFISGHKGCNAILNTSTSQDNIHLSNQNIHYSGIKFSSTIIKS</sequence>
<proteinExistence type="predicted"/>
<evidence type="ECO:0000256" key="4">
    <source>
        <dbReference type="ARBA" id="ARBA00022679"/>
    </source>
</evidence>
<organism evidence="17 18">
    <name type="scientific">Trichomonas vaginalis (strain ATCC PRA-98 / G3)</name>
    <dbReference type="NCBI Taxonomy" id="412133"/>
    <lineage>
        <taxon>Eukaryota</taxon>
        <taxon>Metamonada</taxon>
        <taxon>Parabasalia</taxon>
        <taxon>Trichomonadida</taxon>
        <taxon>Trichomonadidae</taxon>
        <taxon>Trichomonas</taxon>
    </lineage>
</organism>
<keyword evidence="6" id="KW-0732">Signal</keyword>
<evidence type="ECO:0000256" key="8">
    <source>
        <dbReference type="ARBA" id="ARBA00022777"/>
    </source>
</evidence>
<keyword evidence="9" id="KW-0067">ATP-binding</keyword>
<dbReference type="GO" id="GO:0005524">
    <property type="term" value="F:ATP binding"/>
    <property type="evidence" value="ECO:0007669"/>
    <property type="project" value="UniProtKB-KW"/>
</dbReference>
<keyword evidence="12" id="KW-0829">Tyrosine-protein kinase</keyword>
<keyword evidence="14" id="KW-0675">Receptor</keyword>
<evidence type="ECO:0000313" key="17">
    <source>
        <dbReference type="EMBL" id="EAY02441.1"/>
    </source>
</evidence>
<evidence type="ECO:0000256" key="10">
    <source>
        <dbReference type="ARBA" id="ARBA00022989"/>
    </source>
</evidence>
<evidence type="ECO:0000256" key="2">
    <source>
        <dbReference type="ARBA" id="ARBA00011902"/>
    </source>
</evidence>
<dbReference type="InterPro" id="IPR055163">
    <property type="entry name" value="ALK/LTK-like_GRD"/>
</dbReference>
<evidence type="ECO:0000256" key="14">
    <source>
        <dbReference type="ARBA" id="ARBA00023170"/>
    </source>
</evidence>
<keyword evidence="18" id="KW-1185">Reference proteome</keyword>
<evidence type="ECO:0000256" key="6">
    <source>
        <dbReference type="ARBA" id="ARBA00022729"/>
    </source>
</evidence>
<gene>
    <name evidence="17" type="ORF">TVAG_044590</name>
</gene>
<reference evidence="17" key="2">
    <citation type="journal article" date="2007" name="Science">
        <title>Draft genome sequence of the sexually transmitted pathogen Trichomonas vaginalis.</title>
        <authorList>
            <person name="Carlton J.M."/>
            <person name="Hirt R.P."/>
            <person name="Silva J.C."/>
            <person name="Delcher A.L."/>
            <person name="Schatz M."/>
            <person name="Zhao Q."/>
            <person name="Wortman J.R."/>
            <person name="Bidwell S.L."/>
            <person name="Alsmark U.C.M."/>
            <person name="Besteiro S."/>
            <person name="Sicheritz-Ponten T."/>
            <person name="Noel C.J."/>
            <person name="Dacks J.B."/>
            <person name="Foster P.G."/>
            <person name="Simillion C."/>
            <person name="Van de Peer Y."/>
            <person name="Miranda-Saavedra D."/>
            <person name="Barton G.J."/>
            <person name="Westrop G.D."/>
            <person name="Mueller S."/>
            <person name="Dessi D."/>
            <person name="Fiori P.L."/>
            <person name="Ren Q."/>
            <person name="Paulsen I."/>
            <person name="Zhang H."/>
            <person name="Bastida-Corcuera F.D."/>
            <person name="Simoes-Barbosa A."/>
            <person name="Brown M.T."/>
            <person name="Hayes R.D."/>
            <person name="Mukherjee M."/>
            <person name="Okumura C.Y."/>
            <person name="Schneider R."/>
            <person name="Smith A.J."/>
            <person name="Vanacova S."/>
            <person name="Villalvazo M."/>
            <person name="Haas B.J."/>
            <person name="Pertea M."/>
            <person name="Feldblyum T.V."/>
            <person name="Utterback T.R."/>
            <person name="Shu C.L."/>
            <person name="Osoegawa K."/>
            <person name="de Jong P.J."/>
            <person name="Hrdy I."/>
            <person name="Horvathova L."/>
            <person name="Zubacova Z."/>
            <person name="Dolezal P."/>
            <person name="Malik S.B."/>
            <person name="Logsdon J.M. Jr."/>
            <person name="Henze K."/>
            <person name="Gupta A."/>
            <person name="Wang C.C."/>
            <person name="Dunne R.L."/>
            <person name="Upcroft J.A."/>
            <person name="Upcroft P."/>
            <person name="White O."/>
            <person name="Salzberg S.L."/>
            <person name="Tang P."/>
            <person name="Chiu C.-H."/>
            <person name="Lee Y.-S."/>
            <person name="Embley T.M."/>
            <person name="Coombs G.H."/>
            <person name="Mottram J.C."/>
            <person name="Tachezy J."/>
            <person name="Fraser-Liggett C.M."/>
            <person name="Johnson P.J."/>
        </authorList>
    </citation>
    <scope>NUCLEOTIDE SEQUENCE [LARGE SCALE GENOMIC DNA]</scope>
    <source>
        <strain evidence="17">G3</strain>
    </source>
</reference>
<keyword evidence="3" id="KW-1003">Cell membrane</keyword>
<evidence type="ECO:0000256" key="3">
    <source>
        <dbReference type="ARBA" id="ARBA00022475"/>
    </source>
</evidence>
<dbReference type="EMBL" id="DS113536">
    <property type="protein sequence ID" value="EAY02441.1"/>
    <property type="molecule type" value="Genomic_DNA"/>
</dbReference>
<keyword evidence="8" id="KW-0418">Kinase</keyword>
<evidence type="ECO:0000256" key="12">
    <source>
        <dbReference type="ARBA" id="ARBA00023137"/>
    </source>
</evidence>
<keyword evidence="15" id="KW-0325">Glycoprotein</keyword>
<feature type="domain" description="ALK/LTK-like glycine-rich" evidence="16">
    <location>
        <begin position="43"/>
        <end position="292"/>
    </location>
</feature>
<dbReference type="GO" id="GO:0004714">
    <property type="term" value="F:transmembrane receptor protein tyrosine kinase activity"/>
    <property type="evidence" value="ECO:0007669"/>
    <property type="project" value="UniProtKB-EC"/>
</dbReference>
<evidence type="ECO:0000256" key="5">
    <source>
        <dbReference type="ARBA" id="ARBA00022692"/>
    </source>
</evidence>